<evidence type="ECO:0000313" key="3">
    <source>
        <dbReference type="Proteomes" id="UP000008553"/>
    </source>
</evidence>
<evidence type="ECO:0000256" key="1">
    <source>
        <dbReference type="SAM" id="Phobius"/>
    </source>
</evidence>
<name>Q7RR42_PLAYO</name>
<keyword evidence="1" id="KW-0472">Membrane</keyword>
<organism evidence="2 3">
    <name type="scientific">Plasmodium yoelii yoelii</name>
    <dbReference type="NCBI Taxonomy" id="73239"/>
    <lineage>
        <taxon>Eukaryota</taxon>
        <taxon>Sar</taxon>
        <taxon>Alveolata</taxon>
        <taxon>Apicomplexa</taxon>
        <taxon>Aconoidasida</taxon>
        <taxon>Haemosporida</taxon>
        <taxon>Plasmodiidae</taxon>
        <taxon>Plasmodium</taxon>
        <taxon>Plasmodium (Vinckeia)</taxon>
    </lineage>
</organism>
<accession>Q7RR42</accession>
<reference evidence="2 3" key="1">
    <citation type="journal article" date="2002" name="Nature">
        <title>Genome sequence and comparative analysis of the model rodent malaria parasite Plasmodium yoelii yoelii.</title>
        <authorList>
            <person name="Carlton J.M."/>
            <person name="Angiuoli S.V."/>
            <person name="Suh B.B."/>
            <person name="Kooij T.W."/>
            <person name="Pertea M."/>
            <person name="Silva J.C."/>
            <person name="Ermolaeva M.D."/>
            <person name="Allen J.E."/>
            <person name="Selengut J.D."/>
            <person name="Koo H.L."/>
            <person name="Peterson J.D."/>
            <person name="Pop M."/>
            <person name="Kosack D.S."/>
            <person name="Shumway M.F."/>
            <person name="Bidwell S.L."/>
            <person name="Shallom S.J."/>
            <person name="van Aken S.E."/>
            <person name="Riedmuller S.B."/>
            <person name="Feldblyum T.V."/>
            <person name="Cho J.K."/>
            <person name="Quackenbush J."/>
            <person name="Sedegah M."/>
            <person name="Shoaibi A."/>
            <person name="Cummings L.M."/>
            <person name="Florens L."/>
            <person name="Yates J.R."/>
            <person name="Raine J.D."/>
            <person name="Sinden R.E."/>
            <person name="Harris M.A."/>
            <person name="Cunningham D.A."/>
            <person name="Preiser P.R."/>
            <person name="Bergman L.W."/>
            <person name="Vaidya A.B."/>
            <person name="van Lin L.H."/>
            <person name="Janse C.J."/>
            <person name="Waters A.P."/>
            <person name="Smith H.O."/>
            <person name="White O.R."/>
            <person name="Salzberg S.L."/>
            <person name="Venter J.C."/>
            <person name="Fraser C.M."/>
            <person name="Hoffman S.L."/>
            <person name="Gardner M.J."/>
            <person name="Carucci D.J."/>
        </authorList>
    </citation>
    <scope>NUCLEOTIDE SEQUENCE [LARGE SCALE GENOMIC DNA]</scope>
    <source>
        <strain evidence="2 3">17XNL</strain>
    </source>
</reference>
<feature type="transmembrane region" description="Helical" evidence="1">
    <location>
        <begin position="55"/>
        <end position="78"/>
    </location>
</feature>
<dbReference type="InParanoid" id="Q7RR42"/>
<sequence length="94" mass="11522">MYACIMYAYAYAHTFVLCNLPYILYNDILIFPIFCRRKMPKKKKKKANNLNSTTYLFLSHFMIFFFVLRICMYFFYLYDPIIKCLHMHTLFIPL</sequence>
<comment type="caution">
    <text evidence="2">The sequence shown here is derived from an EMBL/GenBank/DDBJ whole genome shotgun (WGS) entry which is preliminary data.</text>
</comment>
<evidence type="ECO:0000313" key="2">
    <source>
        <dbReference type="EMBL" id="EAA19179.1"/>
    </source>
</evidence>
<keyword evidence="3" id="KW-1185">Reference proteome</keyword>
<dbReference type="EMBL" id="AABL01000240">
    <property type="protein sequence ID" value="EAA19179.1"/>
    <property type="molecule type" value="Genomic_DNA"/>
</dbReference>
<gene>
    <name evidence="2" type="ORF">PY00895</name>
</gene>
<keyword evidence="1" id="KW-0812">Transmembrane</keyword>
<dbReference type="PaxDb" id="73239-Q7RR42"/>
<feature type="transmembrane region" description="Helical" evidence="1">
    <location>
        <begin position="6"/>
        <end position="34"/>
    </location>
</feature>
<dbReference type="Proteomes" id="UP000008553">
    <property type="component" value="Unassembled WGS sequence"/>
</dbReference>
<dbReference type="AlphaFoldDB" id="Q7RR42"/>
<keyword evidence="1" id="KW-1133">Transmembrane helix</keyword>
<protein>
    <submittedName>
        <fullName evidence="2">Uncharacterized protein</fullName>
    </submittedName>
</protein>
<proteinExistence type="predicted"/>